<keyword evidence="4" id="KW-1185">Reference proteome</keyword>
<evidence type="ECO:0000313" key="3">
    <source>
        <dbReference type="EMBL" id="KAK4773801.1"/>
    </source>
</evidence>
<evidence type="ECO:0000256" key="1">
    <source>
        <dbReference type="SAM" id="MobiDB-lite"/>
    </source>
</evidence>
<feature type="transmembrane region" description="Helical" evidence="2">
    <location>
        <begin position="63"/>
        <end position="85"/>
    </location>
</feature>
<dbReference type="AlphaFoldDB" id="A0AAN7KVF6"/>
<dbReference type="Proteomes" id="UP001345219">
    <property type="component" value="Chromosome 22"/>
</dbReference>
<dbReference type="EMBL" id="JAXIOK010000004">
    <property type="protein sequence ID" value="KAK4773801.1"/>
    <property type="molecule type" value="Genomic_DNA"/>
</dbReference>
<protein>
    <recommendedName>
        <fullName evidence="5">Transmembrane protein</fullName>
    </recommendedName>
</protein>
<keyword evidence="2" id="KW-0472">Membrane</keyword>
<name>A0AAN7KVF6_9MYRT</name>
<keyword evidence="2" id="KW-0812">Transmembrane</keyword>
<gene>
    <name evidence="3" type="ORF">SAY87_028820</name>
</gene>
<evidence type="ECO:0008006" key="5">
    <source>
        <dbReference type="Google" id="ProtNLM"/>
    </source>
</evidence>
<evidence type="ECO:0000313" key="4">
    <source>
        <dbReference type="Proteomes" id="UP001345219"/>
    </source>
</evidence>
<accession>A0AAN7KVF6</accession>
<dbReference type="PANTHER" id="PTHR34781:SF2">
    <property type="entry name" value="TRANSMEMBRANE PROTEIN"/>
    <property type="match status" value="1"/>
</dbReference>
<proteinExistence type="predicted"/>
<reference evidence="3 4" key="1">
    <citation type="journal article" date="2023" name="Hortic Res">
        <title>Pangenome of water caltrop reveals structural variations and asymmetric subgenome divergence after allopolyploidization.</title>
        <authorList>
            <person name="Zhang X."/>
            <person name="Chen Y."/>
            <person name="Wang L."/>
            <person name="Yuan Y."/>
            <person name="Fang M."/>
            <person name="Shi L."/>
            <person name="Lu R."/>
            <person name="Comes H.P."/>
            <person name="Ma Y."/>
            <person name="Chen Y."/>
            <person name="Huang G."/>
            <person name="Zhou Y."/>
            <person name="Zheng Z."/>
            <person name="Qiu Y."/>
        </authorList>
    </citation>
    <scope>NUCLEOTIDE SEQUENCE [LARGE SCALE GENOMIC DNA]</scope>
    <source>
        <tissue evidence="3">Roots</tissue>
    </source>
</reference>
<keyword evidence="2" id="KW-1133">Transmembrane helix</keyword>
<feature type="region of interest" description="Disordered" evidence="1">
    <location>
        <begin position="31"/>
        <end position="53"/>
    </location>
</feature>
<comment type="caution">
    <text evidence="3">The sequence shown here is derived from an EMBL/GenBank/DDBJ whole genome shotgun (WGS) entry which is preliminary data.</text>
</comment>
<feature type="transmembrane region" description="Helical" evidence="2">
    <location>
        <begin position="91"/>
        <end position="111"/>
    </location>
</feature>
<feature type="compositionally biased region" description="Polar residues" evidence="1">
    <location>
        <begin position="31"/>
        <end position="43"/>
    </location>
</feature>
<evidence type="ECO:0000256" key="2">
    <source>
        <dbReference type="SAM" id="Phobius"/>
    </source>
</evidence>
<sequence length="152" mass="16318">MTERQRPDQLSGQFHELSALVLSLLRSPPTTMPFSDQSPSVATSPPRRSAEGPIPAQITPSGFAFMLLGISLSMMLCGSVTFFIGFMLMPWVLGSVMLLYVAGIVSVLSMLGRSILYCATGPPPPSPPKEISCEAFFFGFSALFSSSLLCCE</sequence>
<dbReference type="PANTHER" id="PTHR34781">
    <property type="entry name" value="TRANSMEMBRANE PROTEIN"/>
    <property type="match status" value="1"/>
</dbReference>
<organism evidence="3 4">
    <name type="scientific">Trapa incisa</name>
    <dbReference type="NCBI Taxonomy" id="236973"/>
    <lineage>
        <taxon>Eukaryota</taxon>
        <taxon>Viridiplantae</taxon>
        <taxon>Streptophyta</taxon>
        <taxon>Embryophyta</taxon>
        <taxon>Tracheophyta</taxon>
        <taxon>Spermatophyta</taxon>
        <taxon>Magnoliopsida</taxon>
        <taxon>eudicotyledons</taxon>
        <taxon>Gunneridae</taxon>
        <taxon>Pentapetalae</taxon>
        <taxon>rosids</taxon>
        <taxon>malvids</taxon>
        <taxon>Myrtales</taxon>
        <taxon>Lythraceae</taxon>
        <taxon>Trapa</taxon>
    </lineage>
</organism>